<evidence type="ECO:0000313" key="2">
    <source>
        <dbReference type="EMBL" id="RDU38186.1"/>
    </source>
</evidence>
<proteinExistence type="predicted"/>
<dbReference type="InterPro" id="IPR047928">
    <property type="entry name" value="Perm_prefix_1"/>
</dbReference>
<dbReference type="InterPro" id="IPR051082">
    <property type="entry name" value="Pentapeptide-BTB/POZ_domain"/>
</dbReference>
<dbReference type="RefSeq" id="WP_115450109.1">
    <property type="nucleotide sequence ID" value="NZ_QNQT01000001.1"/>
</dbReference>
<feature type="coiled-coil region" evidence="1">
    <location>
        <begin position="23"/>
        <end position="50"/>
    </location>
</feature>
<dbReference type="SUPFAM" id="SSF141571">
    <property type="entry name" value="Pentapeptide repeat-like"/>
    <property type="match status" value="1"/>
</dbReference>
<dbReference type="NCBIfam" id="NF038403">
    <property type="entry name" value="perm_prefix_1"/>
    <property type="match status" value="1"/>
</dbReference>
<dbReference type="Proteomes" id="UP000257144">
    <property type="component" value="Unassembled WGS sequence"/>
</dbReference>
<organism evidence="2 3">
    <name type="scientific">Neobacillus piezotolerans</name>
    <dbReference type="NCBI Taxonomy" id="2259171"/>
    <lineage>
        <taxon>Bacteria</taxon>
        <taxon>Bacillati</taxon>
        <taxon>Bacillota</taxon>
        <taxon>Bacilli</taxon>
        <taxon>Bacillales</taxon>
        <taxon>Bacillaceae</taxon>
        <taxon>Neobacillus</taxon>
    </lineage>
</organism>
<reference evidence="2 3" key="1">
    <citation type="submission" date="2018-07" db="EMBL/GenBank/DDBJ databases">
        <title>Bacillus sp. YLB-04 draft genome sequence.</title>
        <authorList>
            <person name="Yu L."/>
            <person name="Tang X."/>
        </authorList>
    </citation>
    <scope>NUCLEOTIDE SEQUENCE [LARGE SCALE GENOMIC DNA]</scope>
    <source>
        <strain evidence="2 3">YLB-04</strain>
    </source>
</reference>
<evidence type="ECO:0000313" key="3">
    <source>
        <dbReference type="Proteomes" id="UP000257144"/>
    </source>
</evidence>
<sequence length="238" mass="26415">MSDKLKTYLDGIFSSYEDINAIKEIKLELYQNLLEKMDDLKREGLSEEAAYHKTIDSIGDISEIVEAIHDKTRELHQRVGMDLSKSNMPNSDFTSVKVHDGKFNYSNLEGSDFTGSDLSNSSFKCSNLDNAIFDRANLRGAKLNKSNLGGASFKEAILDDTDFSYSNLSGVCFDNQTFNGTIFNDAGLKGTSFKNAVFRNVSFKTNVKKTVFDGATMDKLTYAILKGNKANLDNVTVV</sequence>
<protein>
    <submittedName>
        <fullName evidence="2">Pentapeptide repeat-containing protein</fullName>
    </submittedName>
</protein>
<keyword evidence="1" id="KW-0175">Coiled coil</keyword>
<dbReference type="Gene3D" id="2.160.20.80">
    <property type="entry name" value="E3 ubiquitin-protein ligase SopA"/>
    <property type="match status" value="1"/>
</dbReference>
<keyword evidence="3" id="KW-1185">Reference proteome</keyword>
<dbReference type="PANTHER" id="PTHR14136">
    <property type="entry name" value="BTB_POZ DOMAIN-CONTAINING PROTEIN KCTD9"/>
    <property type="match status" value="1"/>
</dbReference>
<dbReference type="PANTHER" id="PTHR14136:SF17">
    <property type="entry name" value="BTB_POZ DOMAIN-CONTAINING PROTEIN KCTD9"/>
    <property type="match status" value="1"/>
</dbReference>
<dbReference type="OrthoDB" id="9812495at2"/>
<dbReference type="Pfam" id="PF13599">
    <property type="entry name" value="Pentapeptide_4"/>
    <property type="match status" value="1"/>
</dbReference>
<dbReference type="AlphaFoldDB" id="A0A3D8GVX7"/>
<name>A0A3D8GVX7_9BACI</name>
<accession>A0A3D8GVX7</accession>
<dbReference type="EMBL" id="QNQT01000001">
    <property type="protein sequence ID" value="RDU38186.1"/>
    <property type="molecule type" value="Genomic_DNA"/>
</dbReference>
<gene>
    <name evidence="2" type="ORF">DRW41_01045</name>
</gene>
<evidence type="ECO:0000256" key="1">
    <source>
        <dbReference type="SAM" id="Coils"/>
    </source>
</evidence>
<dbReference type="InterPro" id="IPR001646">
    <property type="entry name" value="5peptide_repeat"/>
</dbReference>
<comment type="caution">
    <text evidence="2">The sequence shown here is derived from an EMBL/GenBank/DDBJ whole genome shotgun (WGS) entry which is preliminary data.</text>
</comment>